<evidence type="ECO:0000313" key="7">
    <source>
        <dbReference type="Proteomes" id="UP001056109"/>
    </source>
</evidence>
<sequence>MKFSLTIDHTLDEATVDVTTPFIDATVTAIEELARGTKNSDGANVIGVRDNEAHIFTPQECFAFFTKDRSVWVSTDLGYWQVKKRLYELESGLPRTSFIRISQSEIVNIAAISHLDFSVTGTIRVHLHNGMHFFVSRRQLSAFKRSLGI</sequence>
<evidence type="ECO:0000256" key="1">
    <source>
        <dbReference type="ARBA" id="ARBA00022490"/>
    </source>
</evidence>
<keyword evidence="7" id="KW-1185">Reference proteome</keyword>
<dbReference type="EMBL" id="CP099547">
    <property type="protein sequence ID" value="USR78790.1"/>
    <property type="molecule type" value="Genomic_DNA"/>
</dbReference>
<dbReference type="RefSeq" id="WP_252672603.1">
    <property type="nucleotide sequence ID" value="NZ_CP099547.1"/>
</dbReference>
<dbReference type="PANTHER" id="PTHR37299">
    <property type="entry name" value="TRANSCRIPTIONAL REGULATOR-RELATED"/>
    <property type="match status" value="1"/>
</dbReference>
<reference evidence="6" key="1">
    <citation type="submission" date="2022-06" db="EMBL/GenBank/DDBJ databases">
        <title>Complete Genome Sequence of Arcanobacterium pinnipediorum strain DSM 28752 isolated from a harbour seal.</title>
        <authorList>
            <person name="Borowiak M."/>
            <person name="Kreitlow A."/>
            <person name="Alssahen M."/>
            <person name="Malorny B."/>
            <person name="Laemmler C."/>
            <person name="Prenger-Berninghoff E."/>
            <person name="Siebert U."/>
            <person name="Ploetz M."/>
            <person name="Abdulmawjood A."/>
        </authorList>
    </citation>
    <scope>NUCLEOTIDE SEQUENCE</scope>
    <source>
        <strain evidence="6">DSM 28752</strain>
    </source>
</reference>
<keyword evidence="1" id="KW-0963">Cytoplasm</keyword>
<evidence type="ECO:0000313" key="6">
    <source>
        <dbReference type="EMBL" id="USR78790.1"/>
    </source>
</evidence>
<dbReference type="PANTHER" id="PTHR37299:SF2">
    <property type="entry name" value="HTH LYTTR-TYPE DOMAIN-CONTAINING PROTEIN"/>
    <property type="match status" value="1"/>
</dbReference>
<feature type="domain" description="HTH LytTR-type" evidence="5">
    <location>
        <begin position="66"/>
        <end position="149"/>
    </location>
</feature>
<protein>
    <submittedName>
        <fullName evidence="6">LytTR family transcriptional regulator</fullName>
    </submittedName>
</protein>
<dbReference type="Proteomes" id="UP001056109">
    <property type="component" value="Chromosome"/>
</dbReference>
<proteinExistence type="predicted"/>
<keyword evidence="3" id="KW-0238">DNA-binding</keyword>
<evidence type="ECO:0000256" key="2">
    <source>
        <dbReference type="ARBA" id="ARBA00023015"/>
    </source>
</evidence>
<organism evidence="6 7">
    <name type="scientific">Arcanobacterium pinnipediorum</name>
    <dbReference type="NCBI Taxonomy" id="1503041"/>
    <lineage>
        <taxon>Bacteria</taxon>
        <taxon>Bacillati</taxon>
        <taxon>Actinomycetota</taxon>
        <taxon>Actinomycetes</taxon>
        <taxon>Actinomycetales</taxon>
        <taxon>Actinomycetaceae</taxon>
        <taxon>Arcanobacterium</taxon>
    </lineage>
</organism>
<evidence type="ECO:0000259" key="5">
    <source>
        <dbReference type="PROSITE" id="PS50930"/>
    </source>
</evidence>
<dbReference type="InterPro" id="IPR007492">
    <property type="entry name" value="LytTR_DNA-bd_dom"/>
</dbReference>
<name>A0ABY5AFK9_9ACTO</name>
<dbReference type="Gene3D" id="2.40.50.1020">
    <property type="entry name" value="LytTr DNA-binding domain"/>
    <property type="match status" value="1"/>
</dbReference>
<keyword evidence="2" id="KW-0805">Transcription regulation</keyword>
<dbReference type="SMART" id="SM00850">
    <property type="entry name" value="LytTR"/>
    <property type="match status" value="1"/>
</dbReference>
<dbReference type="Pfam" id="PF04397">
    <property type="entry name" value="LytTR"/>
    <property type="match status" value="1"/>
</dbReference>
<evidence type="ECO:0000256" key="3">
    <source>
        <dbReference type="ARBA" id="ARBA00023125"/>
    </source>
</evidence>
<gene>
    <name evidence="6" type="ORF">NG665_05185</name>
</gene>
<accession>A0ABY5AFK9</accession>
<evidence type="ECO:0000256" key="4">
    <source>
        <dbReference type="ARBA" id="ARBA00023163"/>
    </source>
</evidence>
<keyword evidence="4" id="KW-0804">Transcription</keyword>
<dbReference type="InterPro" id="IPR046947">
    <property type="entry name" value="LytR-like"/>
</dbReference>
<dbReference type="PROSITE" id="PS50930">
    <property type="entry name" value="HTH_LYTTR"/>
    <property type="match status" value="1"/>
</dbReference>